<gene>
    <name evidence="4" type="ORF">F3Y22_tig00112114pilonHSYRG00027</name>
</gene>
<dbReference type="InterPro" id="IPR001841">
    <property type="entry name" value="Znf_RING"/>
</dbReference>
<dbReference type="AlphaFoldDB" id="A0A6A2YCE0"/>
<evidence type="ECO:0000313" key="5">
    <source>
        <dbReference type="Proteomes" id="UP000436088"/>
    </source>
</evidence>
<dbReference type="PANTHER" id="PTHR45676">
    <property type="entry name" value="RING-H2 FINGER PROTEIN ATL51-RELATED"/>
    <property type="match status" value="1"/>
</dbReference>
<evidence type="ECO:0000256" key="2">
    <source>
        <dbReference type="SAM" id="MobiDB-lite"/>
    </source>
</evidence>
<dbReference type="Proteomes" id="UP000436088">
    <property type="component" value="Unassembled WGS sequence"/>
</dbReference>
<feature type="domain" description="RING-type" evidence="3">
    <location>
        <begin position="63"/>
        <end position="105"/>
    </location>
</feature>
<keyword evidence="1" id="KW-0862">Zinc</keyword>
<name>A0A6A2YCE0_HIBSY</name>
<evidence type="ECO:0000256" key="1">
    <source>
        <dbReference type="PROSITE-ProRule" id="PRU00175"/>
    </source>
</evidence>
<proteinExistence type="predicted"/>
<accession>A0A6A2YCE0</accession>
<dbReference type="EMBL" id="VEPZ02001504">
    <property type="protein sequence ID" value="KAE8670617.1"/>
    <property type="molecule type" value="Genomic_DNA"/>
</dbReference>
<dbReference type="Pfam" id="PF13639">
    <property type="entry name" value="zf-RING_2"/>
    <property type="match status" value="1"/>
</dbReference>
<dbReference type="SMART" id="SM00184">
    <property type="entry name" value="RING"/>
    <property type="match status" value="1"/>
</dbReference>
<evidence type="ECO:0000259" key="3">
    <source>
        <dbReference type="PROSITE" id="PS50089"/>
    </source>
</evidence>
<dbReference type="GO" id="GO:0016567">
    <property type="term" value="P:protein ubiquitination"/>
    <property type="evidence" value="ECO:0007669"/>
    <property type="project" value="UniProtKB-UniPathway"/>
</dbReference>
<dbReference type="PROSITE" id="PS50089">
    <property type="entry name" value="ZF_RING_2"/>
    <property type="match status" value="1"/>
</dbReference>
<feature type="region of interest" description="Disordered" evidence="2">
    <location>
        <begin position="22"/>
        <end position="52"/>
    </location>
</feature>
<dbReference type="PANTHER" id="PTHR45676:SF159">
    <property type="entry name" value="RING-H2 FINGER PROTEIN ATL51"/>
    <property type="match status" value="1"/>
</dbReference>
<dbReference type="UniPathway" id="UPA00143"/>
<reference evidence="4" key="1">
    <citation type="submission" date="2019-09" db="EMBL/GenBank/DDBJ databases">
        <title>Draft genome information of white flower Hibiscus syriacus.</title>
        <authorList>
            <person name="Kim Y.-M."/>
        </authorList>
    </citation>
    <scope>NUCLEOTIDE SEQUENCE [LARGE SCALE GENOMIC DNA]</scope>
    <source>
        <strain evidence="4">YM2019G1</strain>
    </source>
</reference>
<organism evidence="4 5">
    <name type="scientific">Hibiscus syriacus</name>
    <name type="common">Rose of Sharon</name>
    <dbReference type="NCBI Taxonomy" id="106335"/>
    <lineage>
        <taxon>Eukaryota</taxon>
        <taxon>Viridiplantae</taxon>
        <taxon>Streptophyta</taxon>
        <taxon>Embryophyta</taxon>
        <taxon>Tracheophyta</taxon>
        <taxon>Spermatophyta</taxon>
        <taxon>Magnoliopsida</taxon>
        <taxon>eudicotyledons</taxon>
        <taxon>Gunneridae</taxon>
        <taxon>Pentapetalae</taxon>
        <taxon>rosids</taxon>
        <taxon>malvids</taxon>
        <taxon>Malvales</taxon>
        <taxon>Malvaceae</taxon>
        <taxon>Malvoideae</taxon>
        <taxon>Hibiscus</taxon>
    </lineage>
</organism>
<feature type="compositionally biased region" description="Basic and acidic residues" evidence="2">
    <location>
        <begin position="22"/>
        <end position="31"/>
    </location>
</feature>
<dbReference type="GO" id="GO:0008270">
    <property type="term" value="F:zinc ion binding"/>
    <property type="evidence" value="ECO:0007669"/>
    <property type="project" value="UniProtKB-KW"/>
</dbReference>
<dbReference type="SUPFAM" id="SSF57850">
    <property type="entry name" value="RING/U-box"/>
    <property type="match status" value="1"/>
</dbReference>
<sequence length="122" mass="14105">MLFVFMAMLYYKIRSRFHRDTNGDTNHDIESKLSSQPSQRRPDETSGSITIRYENDKQTETDCAICLEEFKDGDSCRVLSKCNHVFHGCYIDQWLLQHGTCPLCRGEGHGFRPTPDSTNDHD</sequence>
<keyword evidence="1" id="KW-0479">Metal-binding</keyword>
<keyword evidence="5" id="KW-1185">Reference proteome</keyword>
<feature type="compositionally biased region" description="Polar residues" evidence="2">
    <location>
        <begin position="32"/>
        <end position="49"/>
    </location>
</feature>
<evidence type="ECO:0000313" key="4">
    <source>
        <dbReference type="EMBL" id="KAE8670617.1"/>
    </source>
</evidence>
<comment type="caution">
    <text evidence="4">The sequence shown here is derived from an EMBL/GenBank/DDBJ whole genome shotgun (WGS) entry which is preliminary data.</text>
</comment>
<dbReference type="Gene3D" id="3.30.40.10">
    <property type="entry name" value="Zinc/RING finger domain, C3HC4 (zinc finger)"/>
    <property type="match status" value="1"/>
</dbReference>
<protein>
    <submittedName>
        <fullName evidence="4">RING-H2 finger protein ATL74</fullName>
    </submittedName>
</protein>
<keyword evidence="1" id="KW-0863">Zinc-finger</keyword>
<dbReference type="InterPro" id="IPR013083">
    <property type="entry name" value="Znf_RING/FYVE/PHD"/>
</dbReference>